<evidence type="ECO:0000256" key="7">
    <source>
        <dbReference type="ARBA" id="ARBA00022679"/>
    </source>
</evidence>
<dbReference type="PANTHER" id="PTHR42724">
    <property type="entry name" value="TETRAACYLDISACCHARIDE 4'-KINASE"/>
    <property type="match status" value="1"/>
</dbReference>
<gene>
    <name evidence="13 14" type="primary">lpxK</name>
    <name evidence="14" type="ORF">ABGB03_02605</name>
</gene>
<dbReference type="NCBIfam" id="TIGR00682">
    <property type="entry name" value="lpxK"/>
    <property type="match status" value="1"/>
</dbReference>
<comment type="pathway">
    <text evidence="2 13">Glycolipid biosynthesis; lipid IV(A) biosynthesis; lipid IV(A) from (3R)-3-hydroxytetradecanoyl-[acyl-carrier-protein] and UDP-N-acetyl-alpha-D-glucosamine: step 6/6.</text>
</comment>
<dbReference type="GO" id="GO:0009245">
    <property type="term" value="P:lipid A biosynthetic process"/>
    <property type="evidence" value="ECO:0007669"/>
    <property type="project" value="UniProtKB-UniRule"/>
</dbReference>
<comment type="catalytic activity">
    <reaction evidence="13">
        <text>a lipid A disaccharide + ATP = a lipid IVA + ADP + H(+)</text>
        <dbReference type="Rhea" id="RHEA:67840"/>
        <dbReference type="ChEBI" id="CHEBI:15378"/>
        <dbReference type="ChEBI" id="CHEBI:30616"/>
        <dbReference type="ChEBI" id="CHEBI:176343"/>
        <dbReference type="ChEBI" id="CHEBI:176425"/>
        <dbReference type="ChEBI" id="CHEBI:456216"/>
        <dbReference type="EC" id="2.7.1.130"/>
    </reaction>
</comment>
<keyword evidence="8 13" id="KW-0547">Nucleotide-binding</keyword>
<evidence type="ECO:0000313" key="14">
    <source>
        <dbReference type="EMBL" id="XBG61802.1"/>
    </source>
</evidence>
<evidence type="ECO:0000256" key="10">
    <source>
        <dbReference type="ARBA" id="ARBA00022840"/>
    </source>
</evidence>
<organism evidence="14">
    <name type="scientific">Pontimicrobium sp. SW4</name>
    <dbReference type="NCBI Taxonomy" id="3153519"/>
    <lineage>
        <taxon>Bacteria</taxon>
        <taxon>Pseudomonadati</taxon>
        <taxon>Bacteroidota</taxon>
        <taxon>Flavobacteriia</taxon>
        <taxon>Flavobacteriales</taxon>
        <taxon>Flavobacteriaceae</taxon>
        <taxon>Pontimicrobium</taxon>
    </lineage>
</organism>
<dbReference type="AlphaFoldDB" id="A0AAU7BU38"/>
<evidence type="ECO:0000256" key="9">
    <source>
        <dbReference type="ARBA" id="ARBA00022777"/>
    </source>
</evidence>
<evidence type="ECO:0000256" key="2">
    <source>
        <dbReference type="ARBA" id="ARBA00004870"/>
    </source>
</evidence>
<keyword evidence="9 13" id="KW-0418">Kinase</keyword>
<dbReference type="InterPro" id="IPR003758">
    <property type="entry name" value="LpxK"/>
</dbReference>
<evidence type="ECO:0000256" key="5">
    <source>
        <dbReference type="ARBA" id="ARBA00022516"/>
    </source>
</evidence>
<dbReference type="PANTHER" id="PTHR42724:SF1">
    <property type="entry name" value="TETRAACYLDISACCHARIDE 4'-KINASE, MITOCHONDRIAL-RELATED"/>
    <property type="match status" value="1"/>
</dbReference>
<dbReference type="GO" id="GO:0009029">
    <property type="term" value="F:lipid-A 4'-kinase activity"/>
    <property type="evidence" value="ECO:0007669"/>
    <property type="project" value="UniProtKB-UniRule"/>
</dbReference>
<evidence type="ECO:0000256" key="11">
    <source>
        <dbReference type="ARBA" id="ARBA00023098"/>
    </source>
</evidence>
<proteinExistence type="inferred from homology"/>
<keyword evidence="7 13" id="KW-0808">Transferase</keyword>
<dbReference type="GO" id="GO:0005524">
    <property type="term" value="F:ATP binding"/>
    <property type="evidence" value="ECO:0007669"/>
    <property type="project" value="UniProtKB-UniRule"/>
</dbReference>
<keyword evidence="5 13" id="KW-0444">Lipid biosynthesis</keyword>
<evidence type="ECO:0000256" key="6">
    <source>
        <dbReference type="ARBA" id="ARBA00022556"/>
    </source>
</evidence>
<accession>A0AAU7BU38</accession>
<feature type="binding site" evidence="13">
    <location>
        <begin position="47"/>
        <end position="54"/>
    </location>
    <ligand>
        <name>ATP</name>
        <dbReference type="ChEBI" id="CHEBI:30616"/>
    </ligand>
</feature>
<comment type="function">
    <text evidence="1 13">Transfers the gamma-phosphate of ATP to the 4'-position of a tetraacyldisaccharide 1-phosphate intermediate (termed DS-1-P) to form tetraacyldisaccharide 1,4'-bis-phosphate (lipid IVA).</text>
</comment>
<keyword evidence="10 13" id="KW-0067">ATP-binding</keyword>
<evidence type="ECO:0000256" key="12">
    <source>
        <dbReference type="ARBA" id="ARBA00029757"/>
    </source>
</evidence>
<evidence type="ECO:0000256" key="8">
    <source>
        <dbReference type="ARBA" id="ARBA00022741"/>
    </source>
</evidence>
<dbReference type="RefSeq" id="WP_347924596.1">
    <property type="nucleotide sequence ID" value="NZ_CP157199.1"/>
</dbReference>
<dbReference type="Pfam" id="PF02606">
    <property type="entry name" value="LpxK"/>
    <property type="match status" value="1"/>
</dbReference>
<dbReference type="GO" id="GO:0005886">
    <property type="term" value="C:plasma membrane"/>
    <property type="evidence" value="ECO:0007669"/>
    <property type="project" value="TreeGrafter"/>
</dbReference>
<name>A0AAU7BU38_9FLAO</name>
<evidence type="ECO:0000256" key="1">
    <source>
        <dbReference type="ARBA" id="ARBA00002274"/>
    </source>
</evidence>
<protein>
    <recommendedName>
        <fullName evidence="4 13">Tetraacyldisaccharide 4'-kinase</fullName>
        <ecNumber evidence="3 13">2.7.1.130</ecNumber>
    </recommendedName>
    <alternativeName>
        <fullName evidence="12 13">Lipid A 4'-kinase</fullName>
    </alternativeName>
</protein>
<keyword evidence="11 13" id="KW-0443">Lipid metabolism</keyword>
<dbReference type="InterPro" id="IPR027417">
    <property type="entry name" value="P-loop_NTPase"/>
</dbReference>
<evidence type="ECO:0000256" key="3">
    <source>
        <dbReference type="ARBA" id="ARBA00012071"/>
    </source>
</evidence>
<dbReference type="EC" id="2.7.1.130" evidence="3 13"/>
<sequence length="333" mass="38039">MKILRNILLPIVPVYYGVTWLRNVLYDKGVFKSKSYDFPIICVGNLSVGGTGKTPMIEYLVRLLKNKYQLATLSRGYKRSTNGFLIADKTSTVETIGDEPYQFYSKFKDIIVSVDANRQQGISKLRSLKKPDIILLDDAFQHRKVKAGFNILLTSYYKLYIDDISLPTGDLREPKSGANRADIIVVTKCPNDITIEERSNIISSLKRPAQDVFFSTIDYSSVIYSSNESINLDGLKDVSFTLVTGIANAVPLVNFLNDEAYRFEHINFKDHHVFTNVDIETLNEKEIIVTTEKDFTKLGDKLSGNRLYYLPIETKIFEHEKFNKILLDFCSEY</sequence>
<evidence type="ECO:0000256" key="4">
    <source>
        <dbReference type="ARBA" id="ARBA00016436"/>
    </source>
</evidence>
<evidence type="ECO:0000256" key="13">
    <source>
        <dbReference type="HAMAP-Rule" id="MF_00409"/>
    </source>
</evidence>
<dbReference type="HAMAP" id="MF_00409">
    <property type="entry name" value="LpxK"/>
    <property type="match status" value="1"/>
</dbReference>
<comment type="similarity">
    <text evidence="13">Belongs to the LpxK family.</text>
</comment>
<keyword evidence="6 13" id="KW-0441">Lipid A biosynthesis</keyword>
<dbReference type="SUPFAM" id="SSF52540">
    <property type="entry name" value="P-loop containing nucleoside triphosphate hydrolases"/>
    <property type="match status" value="1"/>
</dbReference>
<dbReference type="EMBL" id="CP157199">
    <property type="protein sequence ID" value="XBG61802.1"/>
    <property type="molecule type" value="Genomic_DNA"/>
</dbReference>
<reference evidence="14" key="1">
    <citation type="submission" date="2024-05" db="EMBL/GenBank/DDBJ databases">
        <title>Pontimicrobium maritimus sp. nov., isolated form sea water.</title>
        <authorList>
            <person name="Muhammad N."/>
            <person name="Vuong T.Q."/>
            <person name="Han H.L."/>
            <person name="Kim S.-G."/>
        </authorList>
    </citation>
    <scope>NUCLEOTIDE SEQUENCE</scope>
    <source>
        <strain evidence="14">SW4</strain>
    </source>
</reference>